<comment type="caution">
    <text evidence="3">The sequence shown here is derived from an EMBL/GenBank/DDBJ whole genome shotgun (WGS) entry which is preliminary data.</text>
</comment>
<dbReference type="Pfam" id="PF26366">
    <property type="entry name" value="DUF8094"/>
    <property type="match status" value="1"/>
</dbReference>
<evidence type="ECO:0000256" key="1">
    <source>
        <dbReference type="SAM" id="MobiDB-lite"/>
    </source>
</evidence>
<name>A0ABW7C401_9ACTN</name>
<feature type="domain" description="DUF8094" evidence="2">
    <location>
        <begin position="51"/>
        <end position="343"/>
    </location>
</feature>
<dbReference type="InterPro" id="IPR058407">
    <property type="entry name" value="DUF8094"/>
</dbReference>
<evidence type="ECO:0000259" key="2">
    <source>
        <dbReference type="Pfam" id="PF26366"/>
    </source>
</evidence>
<keyword evidence="4" id="KW-1185">Reference proteome</keyword>
<reference evidence="3 4" key="1">
    <citation type="submission" date="2024-10" db="EMBL/GenBank/DDBJ databases">
        <title>The Natural Products Discovery Center: Release of the First 8490 Sequenced Strains for Exploring Actinobacteria Biosynthetic Diversity.</title>
        <authorList>
            <person name="Kalkreuter E."/>
            <person name="Kautsar S.A."/>
            <person name="Yang D."/>
            <person name="Bader C.D."/>
            <person name="Teijaro C.N."/>
            <person name="Fluegel L."/>
            <person name="Davis C.M."/>
            <person name="Simpson J.R."/>
            <person name="Lauterbach L."/>
            <person name="Steele A.D."/>
            <person name="Gui C."/>
            <person name="Meng S."/>
            <person name="Li G."/>
            <person name="Viehrig K."/>
            <person name="Ye F."/>
            <person name="Su P."/>
            <person name="Kiefer A.F."/>
            <person name="Nichols A."/>
            <person name="Cepeda A.J."/>
            <person name="Yan W."/>
            <person name="Fan B."/>
            <person name="Jiang Y."/>
            <person name="Adhikari A."/>
            <person name="Zheng C.-J."/>
            <person name="Schuster L."/>
            <person name="Cowan T.M."/>
            <person name="Smanski M.J."/>
            <person name="Chevrette M.G."/>
            <person name="De Carvalho L.P.S."/>
            <person name="Shen B."/>
        </authorList>
    </citation>
    <scope>NUCLEOTIDE SEQUENCE [LARGE SCALE GENOMIC DNA]</scope>
    <source>
        <strain evidence="3 4">NPDC048229</strain>
    </source>
</reference>
<protein>
    <recommendedName>
        <fullName evidence="2">DUF8094 domain-containing protein</fullName>
    </recommendedName>
</protein>
<sequence>MRRLRLERQTRRSEERPGRRPARALASVAAATAVALTASGCVTVHGGTAVVPGATAEEAAAALTGFVTAFNRADKANDPALAARQVTGPLGAINQAGLKSRSVTQPGGNPDHRPLELRDARFLVPRKAGWPRWFVADTDANRDDGTAGKDNRWLVAFVRNGPDDTWKAAHLVITGRDGLPRFAEEQGDAVAVAAGTDALAVAPGALSGRYTAYLKDGGASPFAAGPHTSEWREKRARTAQRPGLATQFIDRAADSGDFAPLALRTEDGGALVFFASRHFERQTTAKGYRPKVGPDLKALMKGEVVNTVTKEWVSSQAVVVKPAGTERDAVAFAGRLQGVVAVEGS</sequence>
<evidence type="ECO:0000313" key="3">
    <source>
        <dbReference type="EMBL" id="MFG3194063.1"/>
    </source>
</evidence>
<evidence type="ECO:0000313" key="4">
    <source>
        <dbReference type="Proteomes" id="UP001604282"/>
    </source>
</evidence>
<feature type="compositionally biased region" description="Basic and acidic residues" evidence="1">
    <location>
        <begin position="1"/>
        <end position="18"/>
    </location>
</feature>
<gene>
    <name evidence="3" type="ORF">ACGFYS_34685</name>
</gene>
<dbReference type="Proteomes" id="UP001604282">
    <property type="component" value="Unassembled WGS sequence"/>
</dbReference>
<accession>A0ABW7C401</accession>
<organism evidence="3 4">
    <name type="scientific">Streptomyces omiyaensis</name>
    <dbReference type="NCBI Taxonomy" id="68247"/>
    <lineage>
        <taxon>Bacteria</taxon>
        <taxon>Bacillati</taxon>
        <taxon>Actinomycetota</taxon>
        <taxon>Actinomycetes</taxon>
        <taxon>Kitasatosporales</taxon>
        <taxon>Streptomycetaceae</taxon>
        <taxon>Streptomyces</taxon>
    </lineage>
</organism>
<feature type="region of interest" description="Disordered" evidence="1">
    <location>
        <begin position="1"/>
        <end position="23"/>
    </location>
</feature>
<dbReference type="RefSeq" id="WP_392016599.1">
    <property type="nucleotide sequence ID" value="NZ_JBIBSS010000038.1"/>
</dbReference>
<proteinExistence type="predicted"/>
<dbReference type="EMBL" id="JBICZW010000039">
    <property type="protein sequence ID" value="MFG3194063.1"/>
    <property type="molecule type" value="Genomic_DNA"/>
</dbReference>